<keyword evidence="3" id="KW-1185">Reference proteome</keyword>
<dbReference type="eggNOG" id="ENOG502ZJRZ">
    <property type="taxonomic scope" value="Bacteria"/>
</dbReference>
<feature type="transmembrane region" description="Helical" evidence="1">
    <location>
        <begin position="58"/>
        <end position="79"/>
    </location>
</feature>
<dbReference type="OrthoDB" id="2315616at2"/>
<evidence type="ECO:0000313" key="2">
    <source>
        <dbReference type="EMBL" id="GAK48704.1"/>
    </source>
</evidence>
<keyword evidence="1" id="KW-0812">Transmembrane</keyword>
<protein>
    <recommendedName>
        <fullName evidence="4">Holin</fullName>
    </recommendedName>
</protein>
<name>A0A081BKY6_9LACO</name>
<dbReference type="Proteomes" id="UP000028700">
    <property type="component" value="Unassembled WGS sequence"/>
</dbReference>
<reference evidence="2" key="1">
    <citation type="journal article" date="2014" name="Genome Announc.">
        <title>Draft Genome Sequence of Lactobacillus oryzae Strain SG293T.</title>
        <authorList>
            <person name="Tanizawa Y."/>
            <person name="Fujisawa T."/>
            <person name="Mochizuki T."/>
            <person name="Kaminuma E."/>
            <person name="Nakamura Y."/>
            <person name="Tohno M."/>
        </authorList>
    </citation>
    <scope>NUCLEOTIDE SEQUENCE [LARGE SCALE GENOMIC DNA]</scope>
    <source>
        <strain evidence="2">SG293</strain>
    </source>
</reference>
<keyword evidence="1" id="KW-1133">Transmembrane helix</keyword>
<evidence type="ECO:0000313" key="3">
    <source>
        <dbReference type="Proteomes" id="UP000028700"/>
    </source>
</evidence>
<comment type="caution">
    <text evidence="2">The sequence shown here is derived from an EMBL/GenBank/DDBJ whole genome shotgun (WGS) entry which is preliminary data.</text>
</comment>
<dbReference type="EMBL" id="BBJM01000051">
    <property type="protein sequence ID" value="GAK48704.1"/>
    <property type="molecule type" value="Genomic_DNA"/>
</dbReference>
<evidence type="ECO:0008006" key="4">
    <source>
        <dbReference type="Google" id="ProtNLM"/>
    </source>
</evidence>
<organism evidence="2 3">
    <name type="scientific">Secundilactobacillus oryzae JCM 18671</name>
    <dbReference type="NCBI Taxonomy" id="1291743"/>
    <lineage>
        <taxon>Bacteria</taxon>
        <taxon>Bacillati</taxon>
        <taxon>Bacillota</taxon>
        <taxon>Bacilli</taxon>
        <taxon>Lactobacillales</taxon>
        <taxon>Lactobacillaceae</taxon>
        <taxon>Secundilactobacillus</taxon>
    </lineage>
</organism>
<keyword evidence="1" id="KW-0472">Membrane</keyword>
<dbReference type="AlphaFoldDB" id="A0A081BKY6"/>
<sequence>MTEVPDEINMTEMLIGIKEDISSIKQQLNDQADLNEKADKALAKSIENEHRIDNLTHINYALISLVAAGIFVPLIIYLIEKFM</sequence>
<accession>A0A081BKY6</accession>
<proteinExistence type="predicted"/>
<dbReference type="RefSeq" id="WP_034529685.1">
    <property type="nucleotide sequence ID" value="NZ_BBAZ01000053.1"/>
</dbReference>
<evidence type="ECO:0000256" key="1">
    <source>
        <dbReference type="SAM" id="Phobius"/>
    </source>
</evidence>
<gene>
    <name evidence="2" type="ORF">LOSG293_510020</name>
</gene>